<evidence type="ECO:0000313" key="2">
    <source>
        <dbReference type="EMBL" id="AKB84951.1"/>
    </source>
</evidence>
<dbReference type="EMBL" id="CP009518">
    <property type="protein sequence ID" value="AKB84951.1"/>
    <property type="molecule type" value="Genomic_DNA"/>
</dbReference>
<dbReference type="STRING" id="1434104.MCMEM_0898"/>
<dbReference type="Proteomes" id="UP000033048">
    <property type="component" value="Chromosome"/>
</dbReference>
<dbReference type="OrthoDB" id="140945at2157"/>
<accession>A0A0E3SQJ7</accession>
<dbReference type="RefSeq" id="WP_048205099.1">
    <property type="nucleotide sequence ID" value="NZ_CP009518.1"/>
</dbReference>
<dbReference type="KEGG" id="mmet:MCMEM_0898"/>
<sequence length="85" mass="9953">MENDPFKEIQRQIEGLKRQLQEKDDHILELDAQITELTAYINMLQERFTGLSLEMNDMFASNPSKKRGTYARDSIVYQAESNEVK</sequence>
<keyword evidence="3" id="KW-1185">Reference proteome</keyword>
<dbReference type="GeneID" id="24893422"/>
<feature type="coiled-coil region" evidence="1">
    <location>
        <begin position="6"/>
        <end position="33"/>
    </location>
</feature>
<name>A0A0E3SQJ7_METMT</name>
<evidence type="ECO:0000256" key="1">
    <source>
        <dbReference type="SAM" id="Coils"/>
    </source>
</evidence>
<dbReference type="HOGENOM" id="CLU_2504983_0_0_2"/>
<evidence type="ECO:0000313" key="3">
    <source>
        <dbReference type="Proteomes" id="UP000033048"/>
    </source>
</evidence>
<dbReference type="AlphaFoldDB" id="A0A0E3SQJ7"/>
<reference evidence="2 3" key="1">
    <citation type="submission" date="2014-07" db="EMBL/GenBank/DDBJ databases">
        <title>Methanogenic archaea and the global carbon cycle.</title>
        <authorList>
            <person name="Henriksen J.R."/>
            <person name="Luke J."/>
            <person name="Reinhart S."/>
            <person name="Benedict M.N."/>
            <person name="Youngblut N.D."/>
            <person name="Metcalf M.E."/>
            <person name="Whitaker R.J."/>
            <person name="Metcalf W.W."/>
        </authorList>
    </citation>
    <scope>NUCLEOTIDE SEQUENCE [LARGE SCALE GENOMIC DNA]</scope>
    <source>
        <strain evidence="2 3">MM1</strain>
    </source>
</reference>
<keyword evidence="1" id="KW-0175">Coiled coil</keyword>
<proteinExistence type="predicted"/>
<gene>
    <name evidence="2" type="ORF">MCMEM_0898</name>
</gene>
<protein>
    <submittedName>
        <fullName evidence="2">Uncharacterized protein</fullName>
    </submittedName>
</protein>
<organism evidence="2 3">
    <name type="scientific">Methanococcoides methylutens MM1</name>
    <dbReference type="NCBI Taxonomy" id="1434104"/>
    <lineage>
        <taxon>Archaea</taxon>
        <taxon>Methanobacteriati</taxon>
        <taxon>Methanobacteriota</taxon>
        <taxon>Stenosarchaea group</taxon>
        <taxon>Methanomicrobia</taxon>
        <taxon>Methanosarcinales</taxon>
        <taxon>Methanosarcinaceae</taxon>
        <taxon>Methanococcoides</taxon>
    </lineage>
</organism>